<protein>
    <submittedName>
        <fullName evidence="2">Uncharacterized protein</fullName>
    </submittedName>
</protein>
<dbReference type="AlphaFoldDB" id="A0A8J8P0Z1"/>
<feature type="compositionally biased region" description="Basic and acidic residues" evidence="1">
    <location>
        <begin position="577"/>
        <end position="588"/>
    </location>
</feature>
<feature type="compositionally biased region" description="Polar residues" evidence="1">
    <location>
        <begin position="590"/>
        <end position="605"/>
    </location>
</feature>
<feature type="compositionally biased region" description="Polar residues" evidence="1">
    <location>
        <begin position="563"/>
        <end position="576"/>
    </location>
</feature>
<dbReference type="Proteomes" id="UP000785679">
    <property type="component" value="Unassembled WGS sequence"/>
</dbReference>
<proteinExistence type="predicted"/>
<evidence type="ECO:0000313" key="3">
    <source>
        <dbReference type="Proteomes" id="UP000785679"/>
    </source>
</evidence>
<feature type="region of interest" description="Disordered" evidence="1">
    <location>
        <begin position="540"/>
        <end position="605"/>
    </location>
</feature>
<evidence type="ECO:0000313" key="2">
    <source>
        <dbReference type="EMBL" id="TNV83666.1"/>
    </source>
</evidence>
<keyword evidence="3" id="KW-1185">Reference proteome</keyword>
<reference evidence="2" key="1">
    <citation type="submission" date="2019-06" db="EMBL/GenBank/DDBJ databases">
        <authorList>
            <person name="Zheng W."/>
        </authorList>
    </citation>
    <scope>NUCLEOTIDE SEQUENCE</scope>
    <source>
        <strain evidence="2">QDHG01</strain>
    </source>
</reference>
<sequence>MQWSGKLYNDHTRALTEKKDSEKVGLNESKDDEGHTRGVDQPYLTDDDEEDIKHYAPAETPIQDTSLNEDEDFFECQGGVFRSPSSGFTILGLSPNTNPSLPKKSRYRHALEAQDAIQVVVPPIAQPNKGPQLLTQFRPFQLIHVPEATNVASSNPQLSNLAATLLKQEQSVVIRTYVDNIVQTMLHSFMVPSATVNARLGAPPIVAAPGELEQPWDVNRHGYKNADTYLNTVQRILEQDDFSHKTNPFLNNTFGIQRKPIVQKFQYSRDQQLGYHLVVMDVDENKRKKAVTPSVLLPKYENENDTVVRYYEMIKREKAAQLAAQQAQMRATTAQSQVIKPKQSVAMMKLEKVLRMKEQWVRGSSKNESTENLKKAQAAPALRPKGFNFPVLQKMSAPLYTSDNLLSTASWQTLTRVALKDPQESTREQCESTQALHSEMTSQRVFAMTPDNNAFQVFDNYQDSHQFQAVLTKCGTRVKALSFSRNLALFGKIQSSNTNERQEVQSQQQRRNIIPLLINKTQQNHDRIVQNVIVLEGSMETSGHQSLREEPIISPRVEEQRDSTQFSEQPIPTNKESSSKRGDTDDCKTAASSDNIQKPQATPMQNKGKIRFMKQKGMVKSTAGLKINVADSHHLQPPLPNLHKNILRNLSLSPSKMIVESKEGQTNKNFSPAYGLKQGKVAFQRTQDQYVIKHKRYTNELMATSDIPLMPKVVPSPTFQHSHSYAQTFDDKRTLLQSNGAQFNPVSKSSTDQYSIFNKDYYKSVFAKDGLQKTLVGGNYIRNIIRYLETKNSHNNSRITDHAAAAVSEYHQTATSGFGHKLAQTTKMGSSPGMQLQVKMPQVTSSPGLRESNQKLKDYINSKKSQKIILDTKK</sequence>
<dbReference type="EMBL" id="RRYP01003588">
    <property type="protein sequence ID" value="TNV83666.1"/>
    <property type="molecule type" value="Genomic_DNA"/>
</dbReference>
<feature type="region of interest" description="Disordered" evidence="1">
    <location>
        <begin position="1"/>
        <end position="52"/>
    </location>
</feature>
<gene>
    <name evidence="2" type="ORF">FGO68_gene13428</name>
</gene>
<feature type="compositionally biased region" description="Basic and acidic residues" evidence="1">
    <location>
        <begin position="8"/>
        <end position="38"/>
    </location>
</feature>
<accession>A0A8J8P0Z1</accession>
<evidence type="ECO:0000256" key="1">
    <source>
        <dbReference type="SAM" id="MobiDB-lite"/>
    </source>
</evidence>
<name>A0A8J8P0Z1_HALGN</name>
<feature type="compositionally biased region" description="Basic and acidic residues" evidence="1">
    <location>
        <begin position="546"/>
        <end position="562"/>
    </location>
</feature>
<comment type="caution">
    <text evidence="2">The sequence shown here is derived from an EMBL/GenBank/DDBJ whole genome shotgun (WGS) entry which is preliminary data.</text>
</comment>
<organism evidence="2 3">
    <name type="scientific">Halteria grandinella</name>
    <dbReference type="NCBI Taxonomy" id="5974"/>
    <lineage>
        <taxon>Eukaryota</taxon>
        <taxon>Sar</taxon>
        <taxon>Alveolata</taxon>
        <taxon>Ciliophora</taxon>
        <taxon>Intramacronucleata</taxon>
        <taxon>Spirotrichea</taxon>
        <taxon>Stichotrichia</taxon>
        <taxon>Sporadotrichida</taxon>
        <taxon>Halteriidae</taxon>
        <taxon>Halteria</taxon>
    </lineage>
</organism>